<gene>
    <name evidence="1" type="ORF">XAT740_LOCUS48521</name>
</gene>
<keyword evidence="2" id="KW-1185">Reference proteome</keyword>
<evidence type="ECO:0000313" key="2">
    <source>
        <dbReference type="Proteomes" id="UP000663828"/>
    </source>
</evidence>
<organism evidence="1 2">
    <name type="scientific">Adineta ricciae</name>
    <name type="common">Rotifer</name>
    <dbReference type="NCBI Taxonomy" id="249248"/>
    <lineage>
        <taxon>Eukaryota</taxon>
        <taxon>Metazoa</taxon>
        <taxon>Spiralia</taxon>
        <taxon>Gnathifera</taxon>
        <taxon>Rotifera</taxon>
        <taxon>Eurotatoria</taxon>
        <taxon>Bdelloidea</taxon>
        <taxon>Adinetida</taxon>
        <taxon>Adinetidae</taxon>
        <taxon>Adineta</taxon>
    </lineage>
</organism>
<proteinExistence type="predicted"/>
<accession>A0A816BBN4</accession>
<dbReference type="AlphaFoldDB" id="A0A816BBN4"/>
<dbReference type="EMBL" id="CAJNOR010006973">
    <property type="protein sequence ID" value="CAF1607961.1"/>
    <property type="molecule type" value="Genomic_DNA"/>
</dbReference>
<protein>
    <submittedName>
        <fullName evidence="1">Uncharacterized protein</fullName>
    </submittedName>
</protein>
<comment type="caution">
    <text evidence="1">The sequence shown here is derived from an EMBL/GenBank/DDBJ whole genome shotgun (WGS) entry which is preliminary data.</text>
</comment>
<reference evidence="1" key="1">
    <citation type="submission" date="2021-02" db="EMBL/GenBank/DDBJ databases">
        <authorList>
            <person name="Nowell W R."/>
        </authorList>
    </citation>
    <scope>NUCLEOTIDE SEQUENCE</scope>
</reference>
<dbReference type="Proteomes" id="UP000663828">
    <property type="component" value="Unassembled WGS sequence"/>
</dbReference>
<name>A0A816BBN4_ADIRI</name>
<sequence length="415" mass="48627">MSQFSCLSFVHAHYILMYNIKHKDQGSEFFSYVTDGEKLSIDYVKDGIVLQLKLYIDGELFVVGIKYENLFEDNNCRVKWQQHLSVNGAVTITAPFNDQNQLPDDVIDRFCYEIMPEIHHKIEWLDVEFSTMQRILYSADYPKLTGLGVYDLTWEAAKDLFDDESYFVSIFKDRILSLFITMSDYSKRKSSVQDVTEHIFIQTLTMFSNLRCLKFDRSFLYHRLTLHETLPNVYSSNLLELHVVLDSYLDCLYILDGRFDQLHTCCVSICSSSIGRLEKVINEKSLSSLKHFSLTQGGMTMMYNSFLIPLLRCMSNLEQLNLYFFSVNKSIIDGDNLEKNIISYMPKLNKFLFDICSVVSLNEHIRFPSHEQIQSTFKNFRSEQIISYVNSFSEEHEYHCHIYSISLARWFDIQA</sequence>
<evidence type="ECO:0000313" key="1">
    <source>
        <dbReference type="EMBL" id="CAF1607961.1"/>
    </source>
</evidence>